<dbReference type="SUPFAM" id="SSF103473">
    <property type="entry name" value="MFS general substrate transporter"/>
    <property type="match status" value="1"/>
</dbReference>
<dbReference type="EMBL" id="WIXE01023202">
    <property type="protein sequence ID" value="KAK5966711.1"/>
    <property type="molecule type" value="Genomic_DNA"/>
</dbReference>
<comment type="caution">
    <text evidence="7">The sequence shown here is derived from an EMBL/GenBank/DDBJ whole genome shotgun (WGS) entry which is preliminary data.</text>
</comment>
<dbReference type="InterPro" id="IPR036259">
    <property type="entry name" value="MFS_trans_sf"/>
</dbReference>
<evidence type="ECO:0000256" key="5">
    <source>
        <dbReference type="SAM" id="Phobius"/>
    </source>
</evidence>
<evidence type="ECO:0000256" key="1">
    <source>
        <dbReference type="ARBA" id="ARBA00004141"/>
    </source>
</evidence>
<sequence length="199" mass="21900">MFFGVQFSVYFPTLWPFLNQVDPTASQMFFGIIIAAYSIGQGIASPAFGFWMNRSKSVRPPLICGILIMILSNVIFCFVESFRKNERRWVMMVARFCIGLGAGTVSVMRAYASTASTLKDRARAIAFIQASYVIGMTIGPGVPVAFVPLKYPGIVHGPLHLDMYTAPAWLATVICIVSLVLLVILLEENYAGVRETDNG</sequence>
<dbReference type="Proteomes" id="UP001331761">
    <property type="component" value="Unassembled WGS sequence"/>
</dbReference>
<keyword evidence="2 5" id="KW-0812">Transmembrane</keyword>
<feature type="domain" description="Major facilitator superfamily (MFS) profile" evidence="6">
    <location>
        <begin position="1"/>
        <end position="199"/>
    </location>
</feature>
<proteinExistence type="predicted"/>
<dbReference type="InterPro" id="IPR011701">
    <property type="entry name" value="MFS"/>
</dbReference>
<evidence type="ECO:0000256" key="4">
    <source>
        <dbReference type="ARBA" id="ARBA00023136"/>
    </source>
</evidence>
<protein>
    <submittedName>
        <fullName evidence="7">MFS domain-containing protein</fullName>
    </submittedName>
</protein>
<reference evidence="7 8" key="1">
    <citation type="submission" date="2019-10" db="EMBL/GenBank/DDBJ databases">
        <title>Assembly and Annotation for the nematode Trichostrongylus colubriformis.</title>
        <authorList>
            <person name="Martin J."/>
        </authorList>
    </citation>
    <scope>NUCLEOTIDE SEQUENCE [LARGE SCALE GENOMIC DNA]</scope>
    <source>
        <strain evidence="7">G859</strain>
        <tissue evidence="7">Whole worm</tissue>
    </source>
</reference>
<comment type="subcellular location">
    <subcellularLocation>
        <location evidence="1">Membrane</location>
        <topology evidence="1">Multi-pass membrane protein</topology>
    </subcellularLocation>
</comment>
<evidence type="ECO:0000313" key="7">
    <source>
        <dbReference type="EMBL" id="KAK5966711.1"/>
    </source>
</evidence>
<dbReference type="GO" id="GO:0022857">
    <property type="term" value="F:transmembrane transporter activity"/>
    <property type="evidence" value="ECO:0007669"/>
    <property type="project" value="InterPro"/>
</dbReference>
<evidence type="ECO:0000259" key="6">
    <source>
        <dbReference type="PROSITE" id="PS50850"/>
    </source>
</evidence>
<dbReference type="Gene3D" id="1.20.1250.20">
    <property type="entry name" value="MFS general substrate transporter like domains"/>
    <property type="match status" value="1"/>
</dbReference>
<dbReference type="GO" id="GO:0005765">
    <property type="term" value="C:lysosomal membrane"/>
    <property type="evidence" value="ECO:0007669"/>
    <property type="project" value="TreeGrafter"/>
</dbReference>
<feature type="transmembrane region" description="Helical" evidence="5">
    <location>
        <begin position="124"/>
        <end position="146"/>
    </location>
</feature>
<organism evidence="7 8">
    <name type="scientific">Trichostrongylus colubriformis</name>
    <name type="common">Black scour worm</name>
    <dbReference type="NCBI Taxonomy" id="6319"/>
    <lineage>
        <taxon>Eukaryota</taxon>
        <taxon>Metazoa</taxon>
        <taxon>Ecdysozoa</taxon>
        <taxon>Nematoda</taxon>
        <taxon>Chromadorea</taxon>
        <taxon>Rhabditida</taxon>
        <taxon>Rhabditina</taxon>
        <taxon>Rhabditomorpha</taxon>
        <taxon>Strongyloidea</taxon>
        <taxon>Trichostrongylidae</taxon>
        <taxon>Trichostrongylus</taxon>
    </lineage>
</organism>
<evidence type="ECO:0000256" key="3">
    <source>
        <dbReference type="ARBA" id="ARBA00022989"/>
    </source>
</evidence>
<accession>A0AAN8ERR1</accession>
<dbReference type="InterPro" id="IPR020846">
    <property type="entry name" value="MFS_dom"/>
</dbReference>
<name>A0AAN8ERR1_TRICO</name>
<dbReference type="InterPro" id="IPR051068">
    <property type="entry name" value="MFS_Domain-Containing_Protein"/>
</dbReference>
<keyword evidence="8" id="KW-1185">Reference proteome</keyword>
<evidence type="ECO:0000313" key="8">
    <source>
        <dbReference type="Proteomes" id="UP001331761"/>
    </source>
</evidence>
<gene>
    <name evidence="7" type="ORF">GCK32_008022</name>
</gene>
<feature type="transmembrane region" description="Helical" evidence="5">
    <location>
        <begin position="166"/>
        <end position="186"/>
    </location>
</feature>
<keyword evidence="4 5" id="KW-0472">Membrane</keyword>
<feature type="non-terminal residue" evidence="7">
    <location>
        <position position="199"/>
    </location>
</feature>
<dbReference type="PANTHER" id="PTHR23510">
    <property type="entry name" value="INNER MEMBRANE TRANSPORT PROTEIN YAJR"/>
    <property type="match status" value="1"/>
</dbReference>
<dbReference type="Pfam" id="PF07690">
    <property type="entry name" value="MFS_1"/>
    <property type="match status" value="1"/>
</dbReference>
<evidence type="ECO:0000256" key="2">
    <source>
        <dbReference type="ARBA" id="ARBA00022692"/>
    </source>
</evidence>
<feature type="transmembrane region" description="Helical" evidence="5">
    <location>
        <begin position="62"/>
        <end position="83"/>
    </location>
</feature>
<keyword evidence="3 5" id="KW-1133">Transmembrane helix</keyword>
<dbReference type="PANTHER" id="PTHR23510:SF22">
    <property type="entry name" value="MAJOR FACILITATOR SUPERFAMILY (MFS) PROFILE DOMAIN-CONTAINING PROTEIN"/>
    <property type="match status" value="1"/>
</dbReference>
<dbReference type="AlphaFoldDB" id="A0AAN8ERR1"/>
<dbReference type="PROSITE" id="PS50850">
    <property type="entry name" value="MFS"/>
    <property type="match status" value="1"/>
</dbReference>
<feature type="transmembrane region" description="Helical" evidence="5">
    <location>
        <begin position="28"/>
        <end position="50"/>
    </location>
</feature>
<feature type="transmembrane region" description="Helical" evidence="5">
    <location>
        <begin position="89"/>
        <end position="112"/>
    </location>
</feature>